<dbReference type="Gene3D" id="3.40.30.10">
    <property type="entry name" value="Glutaredoxin"/>
    <property type="match status" value="1"/>
</dbReference>
<dbReference type="Gene3D" id="1.10.472.60">
    <property type="entry name" value="putative protein disulfide isomerase domain"/>
    <property type="match status" value="1"/>
</dbReference>
<feature type="chain" id="PRO_5011749418" evidence="1">
    <location>
        <begin position="20"/>
        <end position="330"/>
    </location>
</feature>
<dbReference type="Proteomes" id="UP000198648">
    <property type="component" value="Unassembled WGS sequence"/>
</dbReference>
<dbReference type="Pfam" id="PF13743">
    <property type="entry name" value="Thioredoxin_5"/>
    <property type="match status" value="1"/>
</dbReference>
<dbReference type="EMBL" id="FOEI01000006">
    <property type="protein sequence ID" value="SEQ07975.1"/>
    <property type="molecule type" value="Genomic_DNA"/>
</dbReference>
<dbReference type="InterPro" id="IPR036249">
    <property type="entry name" value="Thioredoxin-like_sf"/>
</dbReference>
<keyword evidence="3" id="KW-1185">Reference proteome</keyword>
<gene>
    <name evidence="2" type="ORF">SAMN05444005_1069</name>
</gene>
<sequence>MKFTYYLIILILTVSFANCQSKNQNNMPEQNNPLLCNPENGICEMPANNTISNDSISEKSKSKPVKIIYFTDPICSSCWGIEPQLRKLKLEYGSEIEIEYRMGGLLPDWSYNSGGISKPSDVAHHWDEVSLYYDMPIDGDVWLEDPLHSSYPPSIAFKAAQMQDQEKAILFLREIREMVFLNKKNITKWEHIEAAGKKVGLDIVKLKSDFEGDAKILFEQDLKLGRELGVRGFPTMFFTNTKGQNEYVYGSKPYTTFESALLKLYPKASKTNYDKSWNNVFSKYHSLTANEFSELTNIPRNQSEKFLNDLISDDKLEKFTTKNGAIWILK</sequence>
<name>A0A1H9D3D5_9FLAO</name>
<dbReference type="GO" id="GO:0016853">
    <property type="term" value="F:isomerase activity"/>
    <property type="evidence" value="ECO:0007669"/>
    <property type="project" value="UniProtKB-KW"/>
</dbReference>
<keyword evidence="1" id="KW-0732">Signal</keyword>
<organism evidence="2 3">
    <name type="scientific">Flavobacterium urocaniciphilum</name>
    <dbReference type="NCBI Taxonomy" id="1299341"/>
    <lineage>
        <taxon>Bacteria</taxon>
        <taxon>Pseudomonadati</taxon>
        <taxon>Bacteroidota</taxon>
        <taxon>Flavobacteriia</taxon>
        <taxon>Flavobacteriales</taxon>
        <taxon>Flavobacteriaceae</taxon>
        <taxon>Flavobacterium</taxon>
    </lineage>
</organism>
<dbReference type="AlphaFoldDB" id="A0A1H9D3D5"/>
<evidence type="ECO:0000313" key="2">
    <source>
        <dbReference type="EMBL" id="SEQ07975.1"/>
    </source>
</evidence>
<dbReference type="OrthoDB" id="9813770at2"/>
<dbReference type="STRING" id="1299341.SAMN05444005_1069"/>
<dbReference type="PANTHER" id="PTHR13887">
    <property type="entry name" value="GLUTATHIONE S-TRANSFERASE KAPPA"/>
    <property type="match status" value="1"/>
</dbReference>
<feature type="signal peptide" evidence="1">
    <location>
        <begin position="1"/>
        <end position="19"/>
    </location>
</feature>
<protein>
    <submittedName>
        <fullName evidence="2">Predicted dithiol-disulfide isomerase, DsbA family</fullName>
    </submittedName>
</protein>
<accession>A0A1H9D3D5</accession>
<reference evidence="2 3" key="1">
    <citation type="submission" date="2016-10" db="EMBL/GenBank/DDBJ databases">
        <authorList>
            <person name="de Groot N.N."/>
        </authorList>
    </citation>
    <scope>NUCLEOTIDE SEQUENCE [LARGE SCALE GENOMIC DNA]</scope>
    <source>
        <strain evidence="2 3">DSM 27078</strain>
    </source>
</reference>
<evidence type="ECO:0000313" key="3">
    <source>
        <dbReference type="Proteomes" id="UP000198648"/>
    </source>
</evidence>
<proteinExistence type="predicted"/>
<keyword evidence="2" id="KW-0413">Isomerase</keyword>
<evidence type="ECO:0000256" key="1">
    <source>
        <dbReference type="SAM" id="SignalP"/>
    </source>
</evidence>
<dbReference type="SUPFAM" id="SSF52833">
    <property type="entry name" value="Thioredoxin-like"/>
    <property type="match status" value="1"/>
</dbReference>
<dbReference type="CDD" id="cd03025">
    <property type="entry name" value="DsbA_FrnE_like"/>
    <property type="match status" value="1"/>
</dbReference>